<dbReference type="EMBL" id="CP000356">
    <property type="protein sequence ID" value="ABF53395.1"/>
    <property type="molecule type" value="Genomic_DNA"/>
</dbReference>
<dbReference type="KEGG" id="sal:Sala_1682"/>
<sequence>MQAPKGSGRERRRGRLPRLRRRAPRLARRGRRAASRVARAAGMCLPDAAARRAAQAAARSRRGAACRAVDALFRRGPAMGGGRQGVRRARTGRRRRCRAGPWHRIAALRRGGTRDRRDARTLWRRARAAGWQRARRAHRLARHPVRRCAGGGGVAALPSRRKAGVACILDGAWLCVRTRAGAARCGVRDDRTTSDRRAGARRAGAGAGRDARRQGRSIRVSSCGTGAGRAGADRRRTWPDRRGRRGGAASNRRGAARGAARGGAWLADRTGARAAGCRAARRGSVGAARRTFTCRMACRGARGRRTAAARGAGARLCFRQPDAGRHRRGGRMGGARDGEDRPRCLRPRHRPSRIGPACFAVAMRMPSPRCSMHWRRRRRLPRACVCCAVAARGGQGRRALSRCGWRPPCGRGPAATRYARSTAARARSPRAIWGKRSSIRTVSPIRSTATARWCSRKSTASIFTGTGWRARLRARRADPRRSTPMRARRTRRDSRGTATRTTCWSCNSRAPKSLRSSGTRAPSTFRWRPAIYCGWTGVSGIARRTARPGRSMPRLACSTGCAMRWRCRSSTGGRWLRRFPPVR</sequence>
<gene>
    <name evidence="2" type="ordered locus">Sala_1682</name>
</gene>
<evidence type="ECO:0000256" key="1">
    <source>
        <dbReference type="SAM" id="MobiDB-lite"/>
    </source>
</evidence>
<feature type="region of interest" description="Disordered" evidence="1">
    <location>
        <begin position="474"/>
        <end position="502"/>
    </location>
</feature>
<feature type="compositionally biased region" description="Basic and acidic residues" evidence="1">
    <location>
        <begin position="188"/>
        <end position="198"/>
    </location>
</feature>
<reference evidence="2 3" key="1">
    <citation type="journal article" date="2009" name="Proc. Natl. Acad. Sci. U.S.A.">
        <title>The genomic basis of trophic strategy in marine bacteria.</title>
        <authorList>
            <person name="Lauro F.M."/>
            <person name="McDougald D."/>
            <person name="Thomas T."/>
            <person name="Williams T.J."/>
            <person name="Egan S."/>
            <person name="Rice S."/>
            <person name="DeMaere M.Z."/>
            <person name="Ting L."/>
            <person name="Ertan H."/>
            <person name="Johnson J."/>
            <person name="Ferriera S."/>
            <person name="Lapidus A."/>
            <person name="Anderson I."/>
            <person name="Kyrpides N."/>
            <person name="Munk A.C."/>
            <person name="Detter C."/>
            <person name="Han C.S."/>
            <person name="Brown M.V."/>
            <person name="Robb F.T."/>
            <person name="Kjelleberg S."/>
            <person name="Cavicchioli R."/>
        </authorList>
    </citation>
    <scope>NUCLEOTIDE SEQUENCE [LARGE SCALE GENOMIC DNA]</scope>
    <source>
        <strain evidence="3">DSM 13593 / LMG 18877 / RB2256</strain>
    </source>
</reference>
<feature type="compositionally biased region" description="Basic and acidic residues" evidence="1">
    <location>
        <begin position="231"/>
        <end position="241"/>
    </location>
</feature>
<feature type="region of interest" description="Disordered" evidence="1">
    <location>
        <begin position="322"/>
        <end position="348"/>
    </location>
</feature>
<feature type="region of interest" description="Disordered" evidence="1">
    <location>
        <begin position="1"/>
        <end position="34"/>
    </location>
</feature>
<name>Q1GSH7_SPHAL</name>
<evidence type="ECO:0000313" key="3">
    <source>
        <dbReference type="Proteomes" id="UP000006578"/>
    </source>
</evidence>
<dbReference type="STRING" id="317655.Sala_1682"/>
<protein>
    <submittedName>
        <fullName evidence="2">Kinesin K39, putative</fullName>
    </submittedName>
</protein>
<dbReference type="AlphaFoldDB" id="Q1GSH7"/>
<organism evidence="2 3">
    <name type="scientific">Sphingopyxis alaskensis (strain DSM 13593 / LMG 18877 / RB2256)</name>
    <name type="common">Sphingomonas alaskensis</name>
    <dbReference type="NCBI Taxonomy" id="317655"/>
    <lineage>
        <taxon>Bacteria</taxon>
        <taxon>Pseudomonadati</taxon>
        <taxon>Pseudomonadota</taxon>
        <taxon>Alphaproteobacteria</taxon>
        <taxon>Sphingomonadales</taxon>
        <taxon>Sphingomonadaceae</taxon>
        <taxon>Sphingopyxis</taxon>
    </lineage>
</organism>
<feature type="compositionally biased region" description="Basic residues" evidence="1">
    <location>
        <begin position="10"/>
        <end position="34"/>
    </location>
</feature>
<dbReference type="HOGENOM" id="CLU_467604_0_0_5"/>
<feature type="compositionally biased region" description="Basic and acidic residues" evidence="1">
    <location>
        <begin position="334"/>
        <end position="343"/>
    </location>
</feature>
<proteinExistence type="predicted"/>
<feature type="region of interest" description="Disordered" evidence="1">
    <location>
        <begin position="188"/>
        <end position="263"/>
    </location>
</feature>
<feature type="compositionally biased region" description="Low complexity" evidence="1">
    <location>
        <begin position="247"/>
        <end position="263"/>
    </location>
</feature>
<dbReference type="Proteomes" id="UP000006578">
    <property type="component" value="Chromosome"/>
</dbReference>
<keyword evidence="3" id="KW-1185">Reference proteome</keyword>
<accession>Q1GSH7</accession>
<evidence type="ECO:0000313" key="2">
    <source>
        <dbReference type="EMBL" id="ABF53395.1"/>
    </source>
</evidence>